<reference evidence="1" key="3">
    <citation type="journal article" date="2021" name="bioRxiv">
        <title>Bilateral symmetry of linear streptomycete chromosomes.</title>
        <authorList>
            <person name="Algora-Gallardo L."/>
            <person name="Schniete J.K."/>
            <person name="Mark D.R."/>
            <person name="Hunter I.S."/>
            <person name="Herron P.R."/>
        </authorList>
    </citation>
    <scope>NUCLEOTIDE SEQUENCE</scope>
    <source>
        <strain evidence="1">ATCC 10970</strain>
    </source>
</reference>
<dbReference type="GeneID" id="66860001"/>
<name>A0A8A1UXA7_STRR1</name>
<reference evidence="1" key="2">
    <citation type="submission" date="2020-01" db="EMBL/GenBank/DDBJ databases">
        <authorList>
            <person name="Algora L."/>
            <person name="Schniete J.K."/>
            <person name="MacFadyen A."/>
            <person name="Hoskisson P.A."/>
            <person name="Hunter I.S."/>
            <person name="Herron P.R."/>
        </authorList>
    </citation>
    <scope>NUCLEOTIDE SEQUENCE</scope>
    <source>
        <strain evidence="1">ATCC 10970</strain>
    </source>
</reference>
<proteinExistence type="predicted"/>
<reference evidence="1" key="1">
    <citation type="submission" date="2012-12" db="EMBL/GenBank/DDBJ databases">
        <authorList>
            <person name="Pethick F.E."/>
            <person name="MacFadyen A.C."/>
            <person name="Tang Z."/>
            <person name="Sangal V."/>
            <person name="Tze-Tze L."/>
            <person name="Chu J."/>
            <person name="Guo M."/>
            <person name="Kirby R."/>
            <person name="Hoskisson P.A."/>
            <person name="Herron P.R."/>
            <person name="Hunter I.S."/>
        </authorList>
    </citation>
    <scope>NUCLEOTIDE SEQUENCE</scope>
    <source>
        <strain evidence="1">ATCC 10970</strain>
    </source>
</reference>
<dbReference type="EMBL" id="CP048261">
    <property type="protein sequence ID" value="QST85233.1"/>
    <property type="molecule type" value="Genomic_DNA"/>
</dbReference>
<dbReference type="Proteomes" id="UP000011074">
    <property type="component" value="Chromosome"/>
</dbReference>
<dbReference type="RefSeq" id="WP_156100317.1">
    <property type="nucleotide sequence ID" value="NZ_CP048261.1"/>
</dbReference>
<sequence>MTALDRSWGPVGRSLAAVAFEAGLLEAAVTGHLSDEQWRRRVVDGLTPVCGARPGGP</sequence>
<accession>A0A8A1UXA7</accession>
<gene>
    <name evidence="1" type="ORF">SRIM_038480</name>
</gene>
<evidence type="ECO:0000313" key="1">
    <source>
        <dbReference type="EMBL" id="QST85233.1"/>
    </source>
</evidence>
<protein>
    <submittedName>
        <fullName evidence="1">Uncharacterized protein</fullName>
    </submittedName>
</protein>
<dbReference type="AlphaFoldDB" id="A0A8A1UXA7"/>
<organism evidence="1 2">
    <name type="scientific">Streptomyces rimosus subsp. rimosus (strain ATCC 10970 / DSM 40260 / JCM 4667 / NRRL 2234)</name>
    <dbReference type="NCBI Taxonomy" id="1265868"/>
    <lineage>
        <taxon>Bacteria</taxon>
        <taxon>Bacillati</taxon>
        <taxon>Actinomycetota</taxon>
        <taxon>Actinomycetes</taxon>
        <taxon>Kitasatosporales</taxon>
        <taxon>Streptomycetaceae</taxon>
        <taxon>Streptomyces</taxon>
    </lineage>
</organism>
<evidence type="ECO:0000313" key="2">
    <source>
        <dbReference type="Proteomes" id="UP000011074"/>
    </source>
</evidence>